<dbReference type="InterPro" id="IPR052174">
    <property type="entry name" value="Flavoredoxin"/>
</dbReference>
<evidence type="ECO:0000256" key="3">
    <source>
        <dbReference type="ARBA" id="ARBA00038054"/>
    </source>
</evidence>
<keyword evidence="2" id="KW-0285">Flavoprotein</keyword>
<dbReference type="Gene3D" id="2.30.110.10">
    <property type="entry name" value="Electron Transport, Fmn-binding Protein, Chain A"/>
    <property type="match status" value="1"/>
</dbReference>
<name>X1ND21_9ZZZZ</name>
<evidence type="ECO:0000259" key="4">
    <source>
        <dbReference type="Pfam" id="PF01613"/>
    </source>
</evidence>
<evidence type="ECO:0000256" key="1">
    <source>
        <dbReference type="ARBA" id="ARBA00001917"/>
    </source>
</evidence>
<organism evidence="5">
    <name type="scientific">marine sediment metagenome</name>
    <dbReference type="NCBI Taxonomy" id="412755"/>
    <lineage>
        <taxon>unclassified sequences</taxon>
        <taxon>metagenomes</taxon>
        <taxon>ecological metagenomes</taxon>
    </lineage>
</organism>
<protein>
    <recommendedName>
        <fullName evidence="4">Flavin reductase like domain-containing protein</fullName>
    </recommendedName>
</protein>
<gene>
    <name evidence="5" type="ORF">S06H3_25870</name>
</gene>
<comment type="caution">
    <text evidence="5">The sequence shown here is derived from an EMBL/GenBank/DDBJ whole genome shotgun (WGS) entry which is preliminary data.</text>
</comment>
<dbReference type="EMBL" id="BARV01014915">
    <property type="protein sequence ID" value="GAI24715.1"/>
    <property type="molecule type" value="Genomic_DNA"/>
</dbReference>
<dbReference type="InterPro" id="IPR012349">
    <property type="entry name" value="Split_barrel_FMN-bd"/>
</dbReference>
<accession>X1ND21</accession>
<evidence type="ECO:0000313" key="5">
    <source>
        <dbReference type="EMBL" id="GAI24715.1"/>
    </source>
</evidence>
<proteinExistence type="inferred from homology"/>
<evidence type="ECO:0000256" key="2">
    <source>
        <dbReference type="ARBA" id="ARBA00022630"/>
    </source>
</evidence>
<reference evidence="5" key="1">
    <citation type="journal article" date="2014" name="Front. Microbiol.">
        <title>High frequency of phylogenetically diverse reductive dehalogenase-homologous genes in deep subseafloor sedimentary metagenomes.</title>
        <authorList>
            <person name="Kawai M."/>
            <person name="Futagami T."/>
            <person name="Toyoda A."/>
            <person name="Takaki Y."/>
            <person name="Nishi S."/>
            <person name="Hori S."/>
            <person name="Arai W."/>
            <person name="Tsubouchi T."/>
            <person name="Morono Y."/>
            <person name="Uchiyama I."/>
            <person name="Ito T."/>
            <person name="Fujiyama A."/>
            <person name="Inagaki F."/>
            <person name="Takami H."/>
        </authorList>
    </citation>
    <scope>NUCLEOTIDE SEQUENCE</scope>
    <source>
        <strain evidence="5">Expedition CK06-06</strain>
    </source>
</reference>
<dbReference type="PANTHER" id="PTHR43567:SF1">
    <property type="entry name" value="FLAVOREDOXIN"/>
    <property type="match status" value="1"/>
</dbReference>
<dbReference type="Pfam" id="PF01613">
    <property type="entry name" value="Flavin_Reduct"/>
    <property type="match status" value="1"/>
</dbReference>
<comment type="similarity">
    <text evidence="3">Belongs to the flavoredoxin family.</text>
</comment>
<dbReference type="InterPro" id="IPR002563">
    <property type="entry name" value="Flavin_Rdtase-like_dom"/>
</dbReference>
<dbReference type="PANTHER" id="PTHR43567">
    <property type="entry name" value="FLAVOREDOXIN-RELATED-RELATED"/>
    <property type="match status" value="1"/>
</dbReference>
<feature type="domain" description="Flavin reductase like" evidence="4">
    <location>
        <begin position="2"/>
        <end position="100"/>
    </location>
</feature>
<comment type="cofactor">
    <cofactor evidence="1">
        <name>FMN</name>
        <dbReference type="ChEBI" id="CHEBI:58210"/>
    </cofactor>
</comment>
<dbReference type="SUPFAM" id="SSF50475">
    <property type="entry name" value="FMN-binding split barrel"/>
    <property type="match status" value="1"/>
</dbReference>
<dbReference type="GO" id="GO:0010181">
    <property type="term" value="F:FMN binding"/>
    <property type="evidence" value="ECO:0007669"/>
    <property type="project" value="InterPro"/>
</dbReference>
<dbReference type="AlphaFoldDB" id="X1ND21"/>
<sequence length="144" mass="16166">MVHPHRYSHALIEETGEFVINIPTVDIAEETWYCGTRSGRKFDKFKETGLTPVPAKHVSPPLIKECPINIECRVVEKVKPHCSKYTYFFGKALAVHAEEGVWDGNILNLDKCRVTFALLAGRVSESQFIAPGKIVLKEGKAVRD</sequence>